<dbReference type="NCBIfam" id="NF005119">
    <property type="entry name" value="PRK06552.1"/>
    <property type="match status" value="1"/>
</dbReference>
<protein>
    <submittedName>
        <fullName evidence="6">Bifunctional 2-keto-4-hydroxyglutarate aldolase/2-keto-3-deoxy-6-phosphogluconate aldolase</fullName>
        <ecNumber evidence="6">4.1.2.14</ecNumber>
        <ecNumber evidence="6">4.1.3.16</ecNumber>
    </submittedName>
</protein>
<dbReference type="PANTHER" id="PTHR30246">
    <property type="entry name" value="2-KETO-3-DEOXY-6-PHOSPHOGLUCONATE ALDOLASE"/>
    <property type="match status" value="1"/>
</dbReference>
<dbReference type="EC" id="4.1.3.16" evidence="6"/>
<evidence type="ECO:0000256" key="5">
    <source>
        <dbReference type="ARBA" id="ARBA00023277"/>
    </source>
</evidence>
<dbReference type="RefSeq" id="WP_248552794.1">
    <property type="nucleotide sequence ID" value="NZ_JALPRK010000016.1"/>
</dbReference>
<dbReference type="GO" id="GO:0008675">
    <property type="term" value="F:2-dehydro-3-deoxy-phosphogluconate aldolase activity"/>
    <property type="evidence" value="ECO:0007669"/>
    <property type="project" value="UniProtKB-EC"/>
</dbReference>
<reference evidence="6" key="1">
    <citation type="submission" date="2022-04" db="EMBL/GenBank/DDBJ databases">
        <authorList>
            <person name="Seo M.-J."/>
        </authorList>
    </citation>
    <scope>NUCLEOTIDE SEQUENCE</scope>
    <source>
        <strain evidence="6">MBLB2552</strain>
    </source>
</reference>
<dbReference type="EMBL" id="JALPRK010000016">
    <property type="protein sequence ID" value="MCK8488732.1"/>
    <property type="molecule type" value="Genomic_DNA"/>
</dbReference>
<keyword evidence="7" id="KW-1185">Reference proteome</keyword>
<comment type="similarity">
    <text evidence="2">Belongs to the KHG/KDPG aldolase family.</text>
</comment>
<dbReference type="Proteomes" id="UP001139534">
    <property type="component" value="Unassembled WGS sequence"/>
</dbReference>
<dbReference type="InterPro" id="IPR000887">
    <property type="entry name" value="Aldlse_KDPG_KHG"/>
</dbReference>
<comment type="caution">
    <text evidence="6">The sequence shown here is derived from an EMBL/GenBank/DDBJ whole genome shotgun (WGS) entry which is preliminary data.</text>
</comment>
<evidence type="ECO:0000313" key="7">
    <source>
        <dbReference type="Proteomes" id="UP001139534"/>
    </source>
</evidence>
<proteinExistence type="inferred from homology"/>
<organism evidence="6 7">
    <name type="scientific">Paenibacillus mellifer</name>
    <dbReference type="NCBI Taxonomy" id="2937794"/>
    <lineage>
        <taxon>Bacteria</taxon>
        <taxon>Bacillati</taxon>
        <taxon>Bacillota</taxon>
        <taxon>Bacilli</taxon>
        <taxon>Bacillales</taxon>
        <taxon>Paenibacillaceae</taxon>
        <taxon>Paenibacillus</taxon>
    </lineage>
</organism>
<evidence type="ECO:0000256" key="2">
    <source>
        <dbReference type="ARBA" id="ARBA00006906"/>
    </source>
</evidence>
<dbReference type="NCBIfam" id="TIGR01182">
    <property type="entry name" value="eda"/>
    <property type="match status" value="1"/>
</dbReference>
<dbReference type="AlphaFoldDB" id="A0A9X2BRB6"/>
<accession>A0A9X2BRB6</accession>
<evidence type="ECO:0000256" key="4">
    <source>
        <dbReference type="ARBA" id="ARBA00023239"/>
    </source>
</evidence>
<dbReference type="EC" id="4.1.2.14" evidence="6"/>
<dbReference type="Gene3D" id="3.20.20.70">
    <property type="entry name" value="Aldolase class I"/>
    <property type="match status" value="1"/>
</dbReference>
<sequence>MKKLKVLGSLVECGVVAVIRAEDADEAYNMSAACIEGGLINIEVTFTTPRAEDAICRLVTELGDKAVIGAGTVLDPVTARIAILAGAEFVVSPSFDQETAQICNLYGIPYMPGVLTLGEVKEALKFGVDVLKLFPGSAFAPDFVKAIKGPMPHVSIMPTGGVDLENMGQWIQAGALAVGIGSNLTAPAKQGSYDKITELASAYVAKYRLVRS</sequence>
<dbReference type="PANTHER" id="PTHR30246:SF1">
    <property type="entry name" value="2-DEHYDRO-3-DEOXY-6-PHOSPHOGALACTONATE ALDOLASE-RELATED"/>
    <property type="match status" value="1"/>
</dbReference>
<dbReference type="InterPro" id="IPR013785">
    <property type="entry name" value="Aldolase_TIM"/>
</dbReference>
<evidence type="ECO:0000256" key="1">
    <source>
        <dbReference type="ARBA" id="ARBA00004761"/>
    </source>
</evidence>
<name>A0A9X2BRB6_9BACL</name>
<evidence type="ECO:0000313" key="6">
    <source>
        <dbReference type="EMBL" id="MCK8488732.1"/>
    </source>
</evidence>
<dbReference type="Pfam" id="PF01081">
    <property type="entry name" value="Aldolase"/>
    <property type="match status" value="1"/>
</dbReference>
<keyword evidence="5" id="KW-0119">Carbohydrate metabolism</keyword>
<dbReference type="GO" id="GO:0008700">
    <property type="term" value="F:(R,S)-4-hydroxy-2-oxoglutarate aldolase activity"/>
    <property type="evidence" value="ECO:0007669"/>
    <property type="project" value="UniProtKB-EC"/>
</dbReference>
<dbReference type="CDD" id="cd00452">
    <property type="entry name" value="KDPG_aldolase"/>
    <property type="match status" value="1"/>
</dbReference>
<gene>
    <name evidence="6" type="ORF">M0651_16265</name>
</gene>
<dbReference type="SUPFAM" id="SSF51569">
    <property type="entry name" value="Aldolase"/>
    <property type="match status" value="1"/>
</dbReference>
<comment type="subunit">
    <text evidence="3">Homotrimer.</text>
</comment>
<evidence type="ECO:0000256" key="3">
    <source>
        <dbReference type="ARBA" id="ARBA00011233"/>
    </source>
</evidence>
<keyword evidence="4 6" id="KW-0456">Lyase</keyword>
<comment type="pathway">
    <text evidence="1">Carbohydrate acid metabolism.</text>
</comment>